<dbReference type="InterPro" id="IPR001910">
    <property type="entry name" value="Inosine/uridine_hydrolase_dom"/>
</dbReference>
<reference evidence="4 5" key="1">
    <citation type="submission" date="2014-06" db="EMBL/GenBank/DDBJ databases">
        <title>Evolutionary Origins and Diversification of the Mycorrhizal Mutualists.</title>
        <authorList>
            <consortium name="DOE Joint Genome Institute"/>
            <consortium name="Mycorrhizal Genomics Consortium"/>
            <person name="Kohler A."/>
            <person name="Kuo A."/>
            <person name="Nagy L.G."/>
            <person name="Floudas D."/>
            <person name="Copeland A."/>
            <person name="Barry K.W."/>
            <person name="Cichocki N."/>
            <person name="Veneault-Fourrey C."/>
            <person name="LaButti K."/>
            <person name="Lindquist E.A."/>
            <person name="Lipzen A."/>
            <person name="Lundell T."/>
            <person name="Morin E."/>
            <person name="Murat C."/>
            <person name="Riley R."/>
            <person name="Ohm R."/>
            <person name="Sun H."/>
            <person name="Tunlid A."/>
            <person name="Henrissat B."/>
            <person name="Grigoriev I.V."/>
            <person name="Hibbett D.S."/>
            <person name="Martin F."/>
        </authorList>
    </citation>
    <scope>NUCLEOTIDE SEQUENCE [LARGE SCALE GENOMIC DNA]</scope>
    <source>
        <strain evidence="4 5">FD-325 SS-3</strain>
    </source>
</reference>
<feature type="domain" description="Inosine/uridine-preferring nucleoside hydrolase" evidence="3">
    <location>
        <begin position="29"/>
        <end position="321"/>
    </location>
</feature>
<evidence type="ECO:0000313" key="4">
    <source>
        <dbReference type="EMBL" id="KII83358.1"/>
    </source>
</evidence>
<proteinExistence type="inferred from homology"/>
<feature type="chain" id="PRO_5002213492" description="Inosine/uridine-preferring nucleoside hydrolase domain-containing protein" evidence="2">
    <location>
        <begin position="24"/>
        <end position="327"/>
    </location>
</feature>
<dbReference type="AlphaFoldDB" id="A0A0C9T5I3"/>
<name>A0A0C9T5I3_PLICR</name>
<keyword evidence="2" id="KW-0732">Signal</keyword>
<organism evidence="4 5">
    <name type="scientific">Plicaturopsis crispa FD-325 SS-3</name>
    <dbReference type="NCBI Taxonomy" id="944288"/>
    <lineage>
        <taxon>Eukaryota</taxon>
        <taxon>Fungi</taxon>
        <taxon>Dikarya</taxon>
        <taxon>Basidiomycota</taxon>
        <taxon>Agaricomycotina</taxon>
        <taxon>Agaricomycetes</taxon>
        <taxon>Agaricomycetidae</taxon>
        <taxon>Amylocorticiales</taxon>
        <taxon>Amylocorticiaceae</taxon>
        <taxon>Plicatura</taxon>
        <taxon>Plicaturopsis crispa</taxon>
    </lineage>
</organism>
<dbReference type="InterPro" id="IPR036452">
    <property type="entry name" value="Ribo_hydro-like"/>
</dbReference>
<dbReference type="Proteomes" id="UP000053263">
    <property type="component" value="Unassembled WGS sequence"/>
</dbReference>
<dbReference type="PANTHER" id="PTHR43264">
    <property type="match status" value="1"/>
</dbReference>
<accession>A0A0C9T5I3</accession>
<feature type="signal peptide" evidence="2">
    <location>
        <begin position="1"/>
        <end position="23"/>
    </location>
</feature>
<dbReference type="GO" id="GO:0016799">
    <property type="term" value="F:hydrolase activity, hydrolyzing N-glycosyl compounds"/>
    <property type="evidence" value="ECO:0007669"/>
    <property type="project" value="InterPro"/>
</dbReference>
<dbReference type="Gene3D" id="3.90.245.10">
    <property type="entry name" value="Ribonucleoside hydrolase-like"/>
    <property type="match status" value="1"/>
</dbReference>
<dbReference type="Pfam" id="PF01156">
    <property type="entry name" value="IU_nuc_hydro"/>
    <property type="match status" value="1"/>
</dbReference>
<protein>
    <recommendedName>
        <fullName evidence="3">Inosine/uridine-preferring nucleoside hydrolase domain-containing protein</fullName>
    </recommendedName>
</protein>
<dbReference type="OrthoDB" id="187522at2759"/>
<keyword evidence="5" id="KW-1185">Reference proteome</keyword>
<dbReference type="SUPFAM" id="SSF53590">
    <property type="entry name" value="Nucleoside hydrolase"/>
    <property type="match status" value="1"/>
</dbReference>
<evidence type="ECO:0000256" key="1">
    <source>
        <dbReference type="ARBA" id="ARBA00009176"/>
    </source>
</evidence>
<sequence length="327" mass="35089">MLIKYTQVAALALLASTAPFAYGHSVPKLIIDTDIFIGCDDAAALALANLFHARGQIELLGVMVNTPSRFGAPAVSAINTYYNHTRIPVGALKPVDNSTAAPDYARLLATAFPGYVKDGADAPDAVPLYRQLLAGQEDGAVTVVSIGYLENLSGLLRSTGDVFSHMGGFELVERKVKEMVVMGGQYPSGREYNFYNDNPSLTDFVIDQWPTPMVFTGNEIGSNILAGAVLTDHAPATDPVRAAYIATTGAGLNNYTWDPTAVMYAAFGLDDFFVYGNDVGSISVSSNGSDVWEKHPTKDQHYLAFPKKKDANVTVANAIDRWLVAKP</sequence>
<dbReference type="EMBL" id="KN832578">
    <property type="protein sequence ID" value="KII83358.1"/>
    <property type="molecule type" value="Genomic_DNA"/>
</dbReference>
<dbReference type="HOGENOM" id="CLU_055874_0_0_1"/>
<gene>
    <name evidence="4" type="ORF">PLICRDRAFT_47246</name>
</gene>
<dbReference type="PANTHER" id="PTHR43264:SF1">
    <property type="entry name" value="INOSINE_URIDINE-PREFERRING NUCLEOSIDE HYDROLASE DOMAIN-CONTAINING PROTEIN"/>
    <property type="match status" value="1"/>
</dbReference>
<evidence type="ECO:0000256" key="2">
    <source>
        <dbReference type="SAM" id="SignalP"/>
    </source>
</evidence>
<comment type="similarity">
    <text evidence="1">Belongs to the IUNH family.</text>
</comment>
<evidence type="ECO:0000259" key="3">
    <source>
        <dbReference type="Pfam" id="PF01156"/>
    </source>
</evidence>
<evidence type="ECO:0000313" key="5">
    <source>
        <dbReference type="Proteomes" id="UP000053263"/>
    </source>
</evidence>